<evidence type="ECO:0008006" key="4">
    <source>
        <dbReference type="Google" id="ProtNLM"/>
    </source>
</evidence>
<accession>A0ABV1VV74</accession>
<reference evidence="2 3" key="1">
    <citation type="submission" date="2024-06" db="EMBL/GenBank/DDBJ databases">
        <title>The Natural Products Discovery Center: Release of the First 8490 Sequenced Strains for Exploring Actinobacteria Biosynthetic Diversity.</title>
        <authorList>
            <person name="Kalkreuter E."/>
            <person name="Kautsar S.A."/>
            <person name="Yang D."/>
            <person name="Bader C.D."/>
            <person name="Teijaro C.N."/>
            <person name="Fluegel L."/>
            <person name="Davis C.M."/>
            <person name="Simpson J.R."/>
            <person name="Lauterbach L."/>
            <person name="Steele A.D."/>
            <person name="Gui C."/>
            <person name="Meng S."/>
            <person name="Li G."/>
            <person name="Viehrig K."/>
            <person name="Ye F."/>
            <person name="Su P."/>
            <person name="Kiefer A.F."/>
            <person name="Nichols A."/>
            <person name="Cepeda A.J."/>
            <person name="Yan W."/>
            <person name="Fan B."/>
            <person name="Jiang Y."/>
            <person name="Adhikari A."/>
            <person name="Zheng C.-J."/>
            <person name="Schuster L."/>
            <person name="Cowan T.M."/>
            <person name="Smanski M.J."/>
            <person name="Chevrette M.G."/>
            <person name="De Carvalho L.P.S."/>
            <person name="Shen B."/>
        </authorList>
    </citation>
    <scope>NUCLEOTIDE SEQUENCE [LARGE SCALE GENOMIC DNA]</scope>
    <source>
        <strain evidence="2 3">NPDC000632</strain>
    </source>
</reference>
<dbReference type="RefSeq" id="WP_350724652.1">
    <property type="nucleotide sequence ID" value="NZ_JBEPCO010000058.1"/>
</dbReference>
<feature type="transmembrane region" description="Helical" evidence="1">
    <location>
        <begin position="66"/>
        <end position="84"/>
    </location>
</feature>
<name>A0ABV1VV74_9ACTN</name>
<gene>
    <name evidence="2" type="ORF">ABT322_40615</name>
</gene>
<proteinExistence type="predicted"/>
<organism evidence="2 3">
    <name type="scientific">Streptomyces flaveolus</name>
    <dbReference type="NCBI Taxonomy" id="67297"/>
    <lineage>
        <taxon>Bacteria</taxon>
        <taxon>Bacillati</taxon>
        <taxon>Actinomycetota</taxon>
        <taxon>Actinomycetes</taxon>
        <taxon>Kitasatosporales</taxon>
        <taxon>Streptomycetaceae</taxon>
        <taxon>Streptomyces</taxon>
    </lineage>
</organism>
<keyword evidence="3" id="KW-1185">Reference proteome</keyword>
<sequence length="153" mass="16091">MNSISASDVTLRGLGAICAVGNVVLHGLLVSDHLEEKFYIGFLFALGSGVMLVVAVALVTVKRPKIAWLTGALVSLGMIIGFLLSRTVGLPDGYYESGWEPPYGPLSLIVEGLFILAFLAWLRGKPTAGAVLAPSHRADRERITSGGGNGGRK</sequence>
<keyword evidence="1" id="KW-0472">Membrane</keyword>
<evidence type="ECO:0000313" key="2">
    <source>
        <dbReference type="EMBL" id="MER6909890.1"/>
    </source>
</evidence>
<feature type="transmembrane region" description="Helical" evidence="1">
    <location>
        <begin position="38"/>
        <end position="59"/>
    </location>
</feature>
<comment type="caution">
    <text evidence="2">The sequence shown here is derived from an EMBL/GenBank/DDBJ whole genome shotgun (WGS) entry which is preliminary data.</text>
</comment>
<keyword evidence="1" id="KW-1133">Transmembrane helix</keyword>
<evidence type="ECO:0000256" key="1">
    <source>
        <dbReference type="SAM" id="Phobius"/>
    </source>
</evidence>
<dbReference type="EMBL" id="JBEPCV010000085">
    <property type="protein sequence ID" value="MER6909890.1"/>
    <property type="molecule type" value="Genomic_DNA"/>
</dbReference>
<evidence type="ECO:0000313" key="3">
    <source>
        <dbReference type="Proteomes" id="UP001490330"/>
    </source>
</evidence>
<keyword evidence="1" id="KW-0812">Transmembrane</keyword>
<protein>
    <recommendedName>
        <fullName evidence="4">Integral membrane protein</fullName>
    </recommendedName>
</protein>
<feature type="transmembrane region" description="Helical" evidence="1">
    <location>
        <begin position="104"/>
        <end position="122"/>
    </location>
</feature>
<dbReference type="Proteomes" id="UP001490330">
    <property type="component" value="Unassembled WGS sequence"/>
</dbReference>